<keyword evidence="1" id="KW-0285">Flavoprotein</keyword>
<dbReference type="Gene3D" id="1.10.45.10">
    <property type="entry name" value="Vanillyl-alcohol Oxidase, Chain A, domain 4"/>
    <property type="match status" value="1"/>
</dbReference>
<accession>A0ABV8JNE2</accession>
<protein>
    <submittedName>
        <fullName evidence="4">D-arabinono-1,4-lactone oxidase</fullName>
    </submittedName>
</protein>
<name>A0ABV8JNE2_9FLAO</name>
<reference evidence="5" key="1">
    <citation type="journal article" date="2019" name="Int. J. Syst. Evol. Microbiol.">
        <title>The Global Catalogue of Microorganisms (GCM) 10K type strain sequencing project: providing services to taxonomists for standard genome sequencing and annotation.</title>
        <authorList>
            <consortium name="The Broad Institute Genomics Platform"/>
            <consortium name="The Broad Institute Genome Sequencing Center for Infectious Disease"/>
            <person name="Wu L."/>
            <person name="Ma J."/>
        </authorList>
    </citation>
    <scope>NUCLEOTIDE SEQUENCE [LARGE SCALE GENOMIC DNA]</scope>
    <source>
        <strain evidence="5">CECT 7477</strain>
    </source>
</reference>
<keyword evidence="1" id="KW-0274">FAD</keyword>
<keyword evidence="5" id="KW-1185">Reference proteome</keyword>
<dbReference type="InterPro" id="IPR010031">
    <property type="entry name" value="FAD_lactone_oxidase-like"/>
</dbReference>
<dbReference type="InterPro" id="IPR007173">
    <property type="entry name" value="ALO_C"/>
</dbReference>
<dbReference type="InterPro" id="IPR016166">
    <property type="entry name" value="FAD-bd_PCMH"/>
</dbReference>
<dbReference type="Pfam" id="PF04030">
    <property type="entry name" value="ALO"/>
    <property type="match status" value="1"/>
</dbReference>
<comment type="caution">
    <text evidence="4">The sequence shown here is derived from an EMBL/GenBank/DDBJ whole genome shotgun (WGS) entry which is preliminary data.</text>
</comment>
<dbReference type="InterPro" id="IPR016167">
    <property type="entry name" value="FAD-bd_PCMH_sub1"/>
</dbReference>
<evidence type="ECO:0000313" key="5">
    <source>
        <dbReference type="Proteomes" id="UP001595814"/>
    </source>
</evidence>
<gene>
    <name evidence="4" type="ORF">ACFOUT_09365</name>
</gene>
<keyword evidence="2" id="KW-0560">Oxidoreductase</keyword>
<organism evidence="4 5">
    <name type="scientific">Euzebyella saccharophila</name>
    <dbReference type="NCBI Taxonomy" id="679664"/>
    <lineage>
        <taxon>Bacteria</taxon>
        <taxon>Pseudomonadati</taxon>
        <taxon>Bacteroidota</taxon>
        <taxon>Flavobacteriia</taxon>
        <taxon>Flavobacteriales</taxon>
        <taxon>Flavobacteriaceae</taxon>
        <taxon>Euzebyella</taxon>
    </lineage>
</organism>
<dbReference type="InterPro" id="IPR036318">
    <property type="entry name" value="FAD-bd_PCMH-like_sf"/>
</dbReference>
<dbReference type="Gene3D" id="3.30.70.2530">
    <property type="match status" value="1"/>
</dbReference>
<proteinExistence type="predicted"/>
<evidence type="ECO:0000256" key="1">
    <source>
        <dbReference type="ARBA" id="ARBA00022827"/>
    </source>
</evidence>
<evidence type="ECO:0000259" key="3">
    <source>
        <dbReference type="PROSITE" id="PS51387"/>
    </source>
</evidence>
<evidence type="ECO:0000313" key="4">
    <source>
        <dbReference type="EMBL" id="MFC4096084.1"/>
    </source>
</evidence>
<dbReference type="RefSeq" id="WP_192460299.1">
    <property type="nucleotide sequence ID" value="NZ_JACYFJ010000001.1"/>
</dbReference>
<dbReference type="PANTHER" id="PTHR43762">
    <property type="entry name" value="L-GULONOLACTONE OXIDASE"/>
    <property type="match status" value="1"/>
</dbReference>
<dbReference type="PANTHER" id="PTHR43762:SF1">
    <property type="entry name" value="D-ARABINONO-1,4-LACTONE OXIDASE"/>
    <property type="match status" value="1"/>
</dbReference>
<feature type="domain" description="FAD-binding PCMH-type" evidence="3">
    <location>
        <begin position="48"/>
        <end position="212"/>
    </location>
</feature>
<dbReference type="InterPro" id="IPR006094">
    <property type="entry name" value="Oxid_FAD_bind_N"/>
</dbReference>
<dbReference type="InterPro" id="IPR016171">
    <property type="entry name" value="Vanillyl_alc_oxidase_C-sub2"/>
</dbReference>
<dbReference type="InterPro" id="IPR016169">
    <property type="entry name" value="FAD-bd_PCMH_sub2"/>
</dbReference>
<dbReference type="Proteomes" id="UP001595814">
    <property type="component" value="Unassembled WGS sequence"/>
</dbReference>
<dbReference type="Gene3D" id="3.30.70.2520">
    <property type="match status" value="1"/>
</dbReference>
<sequence length="454" mass="50676">MKRKQFIKTTSAAVVGSMLTPMVSCKTEKKPTPKTKGSMQRTNWAGNYTYKAKHIHEPKSVTEIQDLVKNLDVQKALGSTHCFNDIADSPKNQISTKHLNKVIEINKENKTVRVEAGARYGDFAEMLHEKGFALHNLASLPHISVAGACATATHGSGVNNKNLAGQVVSIELVKPDGSLVELSREHPDFGAVVVGLGAFGIITTLTLMLQDAFDVQQNVFLDLPLESLKSNFEKIMQSGYSVSLFTDWMDNKVSEVWIKRTFTPDMTDLGTNFFGAVPATKNIHPIVALDAVNCTEQMGVPGPWYDRLPHFKMGFTPSAGEELQSEYFIPREHAVDAILAIEKMKDEIYPHILISEIRAIAADGFWMSPCYQQDCITIHTTWQQKPQEVMALLPKVEEALAPFNAKPHWGKLFSLDAKTLQARYPKYKDFIALAKKYDPQGKFKNSYLTEHIYA</sequence>
<dbReference type="Gene3D" id="3.30.465.10">
    <property type="match status" value="1"/>
</dbReference>
<evidence type="ECO:0000256" key="2">
    <source>
        <dbReference type="ARBA" id="ARBA00023002"/>
    </source>
</evidence>
<dbReference type="PIRSF" id="PIRSF000136">
    <property type="entry name" value="LGO_GLO"/>
    <property type="match status" value="1"/>
</dbReference>
<dbReference type="PROSITE" id="PS51387">
    <property type="entry name" value="FAD_PCMH"/>
    <property type="match status" value="1"/>
</dbReference>
<dbReference type="EMBL" id="JBHSAW010000004">
    <property type="protein sequence ID" value="MFC4096084.1"/>
    <property type="molecule type" value="Genomic_DNA"/>
</dbReference>
<dbReference type="SUPFAM" id="SSF56176">
    <property type="entry name" value="FAD-binding/transporter-associated domain-like"/>
    <property type="match status" value="1"/>
</dbReference>
<dbReference type="Gene3D" id="3.30.43.10">
    <property type="entry name" value="Uridine Diphospho-n-acetylenolpyruvylglucosamine Reductase, domain 2"/>
    <property type="match status" value="1"/>
</dbReference>
<dbReference type="Pfam" id="PF01565">
    <property type="entry name" value="FAD_binding_4"/>
    <property type="match status" value="1"/>
</dbReference>